<gene>
    <name evidence="8" type="ORF">PAPOLLO_LOCUS2095</name>
</gene>
<keyword evidence="3" id="KW-0479">Metal-binding</keyword>
<comment type="caution">
    <text evidence="8">The sequence shown here is derived from an EMBL/GenBank/DDBJ whole genome shotgun (WGS) entry which is preliminary data.</text>
</comment>
<dbReference type="EMBL" id="CAJQZP010000150">
    <property type="protein sequence ID" value="CAG4940845.1"/>
    <property type="molecule type" value="Genomic_DNA"/>
</dbReference>
<dbReference type="Pfam" id="PF00379">
    <property type="entry name" value="Chitin_bind_4"/>
    <property type="match status" value="1"/>
</dbReference>
<dbReference type="InterPro" id="IPR050468">
    <property type="entry name" value="Cuticle_Struct_Prot"/>
</dbReference>
<dbReference type="PROSITE" id="PS51155">
    <property type="entry name" value="CHIT_BIND_RR_2"/>
    <property type="match status" value="1"/>
</dbReference>
<comment type="cofactor">
    <cofactor evidence="1">
        <name>a divalent metal cation</name>
        <dbReference type="ChEBI" id="CHEBI:60240"/>
    </cofactor>
</comment>
<keyword evidence="2 5" id="KW-0193">Cuticle</keyword>
<keyword evidence="9" id="KW-1185">Reference proteome</keyword>
<sequence length="295" mass="32855">MKNLIVLLCAISCAYATVSDQQASIVRSDFHHDSEGEGYQFSFETDNGIAAQADGKLTVLGPNSTAHQVQGSVSYTSPEGQKIVTTYVADESGYHPTGDHLPAPMPIPEYIARAIEYIAAHPYKEETEIQDDSGDMHGILQQSVSKIVHNVGKALAKKAYVNRKGYYSIKVQVVCDSNLKIRDIVARWRGRAHDSRVFNESTIKERFERGNFHGRLLGDSGYACTAYLFTSLPNPSNDKEEAYNRAHVRTRNTVERCFGLWKQRFRCPLRGIFMKLSTAKTTIVALAVLHNIAIV</sequence>
<feature type="signal peptide" evidence="6">
    <location>
        <begin position="1"/>
        <end position="16"/>
    </location>
</feature>
<accession>A0A8S3W4S3</accession>
<dbReference type="GO" id="GO:0008010">
    <property type="term" value="F:structural constituent of chitin-based larval cuticle"/>
    <property type="evidence" value="ECO:0007669"/>
    <property type="project" value="TreeGrafter"/>
</dbReference>
<evidence type="ECO:0000259" key="7">
    <source>
        <dbReference type="Pfam" id="PF13359"/>
    </source>
</evidence>
<name>A0A8S3W4S3_PARAO</name>
<dbReference type="GO" id="GO:0062129">
    <property type="term" value="C:chitin-based extracellular matrix"/>
    <property type="evidence" value="ECO:0007669"/>
    <property type="project" value="TreeGrafter"/>
</dbReference>
<evidence type="ECO:0000256" key="3">
    <source>
        <dbReference type="ARBA" id="ARBA00022723"/>
    </source>
</evidence>
<evidence type="ECO:0000256" key="1">
    <source>
        <dbReference type="ARBA" id="ARBA00001968"/>
    </source>
</evidence>
<dbReference type="InterPro" id="IPR000618">
    <property type="entry name" value="Insect_cuticle"/>
</dbReference>
<reference evidence="8" key="1">
    <citation type="submission" date="2021-04" db="EMBL/GenBank/DDBJ databases">
        <authorList>
            <person name="Tunstrom K."/>
        </authorList>
    </citation>
    <scope>NUCLEOTIDE SEQUENCE</scope>
</reference>
<proteinExistence type="predicted"/>
<protein>
    <submittedName>
        <fullName evidence="8">(apollo) hypothetical protein</fullName>
    </submittedName>
</protein>
<dbReference type="PANTHER" id="PTHR10380:SF238">
    <property type="entry name" value="CUTICULAR PROTEIN 65EA-RELATED"/>
    <property type="match status" value="1"/>
</dbReference>
<evidence type="ECO:0000256" key="5">
    <source>
        <dbReference type="PROSITE-ProRule" id="PRU00497"/>
    </source>
</evidence>
<evidence type="ECO:0000313" key="9">
    <source>
        <dbReference type="Proteomes" id="UP000691718"/>
    </source>
</evidence>
<feature type="chain" id="PRO_5035941337" evidence="6">
    <location>
        <begin position="17"/>
        <end position="295"/>
    </location>
</feature>
<dbReference type="PANTHER" id="PTHR10380">
    <property type="entry name" value="CUTICLE PROTEIN"/>
    <property type="match status" value="1"/>
</dbReference>
<dbReference type="PROSITE" id="PS00233">
    <property type="entry name" value="CHIT_BIND_RR_1"/>
    <property type="match status" value="1"/>
</dbReference>
<dbReference type="Proteomes" id="UP000691718">
    <property type="component" value="Unassembled WGS sequence"/>
</dbReference>
<feature type="domain" description="DDE Tnp4" evidence="7">
    <location>
        <begin position="156"/>
        <end position="291"/>
    </location>
</feature>
<evidence type="ECO:0000256" key="4">
    <source>
        <dbReference type="ARBA" id="ARBA00022729"/>
    </source>
</evidence>
<evidence type="ECO:0000256" key="2">
    <source>
        <dbReference type="ARBA" id="ARBA00022460"/>
    </source>
</evidence>
<dbReference type="OrthoDB" id="2430314at2759"/>
<evidence type="ECO:0000313" key="8">
    <source>
        <dbReference type="EMBL" id="CAG4940845.1"/>
    </source>
</evidence>
<organism evidence="8 9">
    <name type="scientific">Parnassius apollo</name>
    <name type="common">Apollo butterfly</name>
    <name type="synonym">Papilio apollo</name>
    <dbReference type="NCBI Taxonomy" id="110799"/>
    <lineage>
        <taxon>Eukaryota</taxon>
        <taxon>Metazoa</taxon>
        <taxon>Ecdysozoa</taxon>
        <taxon>Arthropoda</taxon>
        <taxon>Hexapoda</taxon>
        <taxon>Insecta</taxon>
        <taxon>Pterygota</taxon>
        <taxon>Neoptera</taxon>
        <taxon>Endopterygota</taxon>
        <taxon>Lepidoptera</taxon>
        <taxon>Glossata</taxon>
        <taxon>Ditrysia</taxon>
        <taxon>Papilionoidea</taxon>
        <taxon>Papilionidae</taxon>
        <taxon>Parnassiinae</taxon>
        <taxon>Parnassini</taxon>
        <taxon>Parnassius</taxon>
        <taxon>Parnassius</taxon>
    </lineage>
</organism>
<keyword evidence="4 6" id="KW-0732">Signal</keyword>
<dbReference type="GO" id="GO:0046872">
    <property type="term" value="F:metal ion binding"/>
    <property type="evidence" value="ECO:0007669"/>
    <property type="project" value="UniProtKB-KW"/>
</dbReference>
<dbReference type="Pfam" id="PF13359">
    <property type="entry name" value="DDE_Tnp_4"/>
    <property type="match status" value="1"/>
</dbReference>
<dbReference type="InterPro" id="IPR027806">
    <property type="entry name" value="HARBI1_dom"/>
</dbReference>
<dbReference type="InterPro" id="IPR031311">
    <property type="entry name" value="CHIT_BIND_RR_consensus"/>
</dbReference>
<evidence type="ECO:0000256" key="6">
    <source>
        <dbReference type="SAM" id="SignalP"/>
    </source>
</evidence>
<dbReference type="AlphaFoldDB" id="A0A8S3W4S3"/>